<dbReference type="CDD" id="cd00293">
    <property type="entry name" value="USP-like"/>
    <property type="match status" value="1"/>
</dbReference>
<dbReference type="Pfam" id="PF00582">
    <property type="entry name" value="Usp"/>
    <property type="match status" value="1"/>
</dbReference>
<evidence type="ECO:0000256" key="1">
    <source>
        <dbReference type="ARBA" id="ARBA00004496"/>
    </source>
</evidence>
<keyword evidence="4 5" id="KW-0963">Cytoplasm</keyword>
<dbReference type="Gene3D" id="3.40.50.620">
    <property type="entry name" value="HUPs"/>
    <property type="match status" value="1"/>
</dbReference>
<dbReference type="PRINTS" id="PR01438">
    <property type="entry name" value="UNVRSLSTRESS"/>
</dbReference>
<keyword evidence="8" id="KW-1185">Reference proteome</keyword>
<comment type="similarity">
    <text evidence="2 5">Belongs to the universal stress protein A family.</text>
</comment>
<evidence type="ECO:0000259" key="6">
    <source>
        <dbReference type="Pfam" id="PF00582"/>
    </source>
</evidence>
<comment type="subcellular location">
    <subcellularLocation>
        <location evidence="1 5">Cytoplasm</location>
    </subcellularLocation>
</comment>
<evidence type="ECO:0000313" key="7">
    <source>
        <dbReference type="EMBL" id="QTR50839.1"/>
    </source>
</evidence>
<accession>A0ABX7X4Q6</accession>
<dbReference type="SUPFAM" id="SSF52402">
    <property type="entry name" value="Adenine nucleotide alpha hydrolases-like"/>
    <property type="match status" value="1"/>
</dbReference>
<comment type="subunit">
    <text evidence="3">Homodimer.</text>
</comment>
<evidence type="ECO:0000313" key="8">
    <source>
        <dbReference type="Proteomes" id="UP000672027"/>
    </source>
</evidence>
<dbReference type="EMBL" id="CP072800">
    <property type="protein sequence ID" value="QTR50839.1"/>
    <property type="molecule type" value="Genomic_DNA"/>
</dbReference>
<dbReference type="InterPro" id="IPR006015">
    <property type="entry name" value="Universal_stress_UspA"/>
</dbReference>
<feature type="domain" description="UspA" evidence="6">
    <location>
        <begin position="5"/>
        <end position="149"/>
    </location>
</feature>
<dbReference type="Proteomes" id="UP000672027">
    <property type="component" value="Chromosome"/>
</dbReference>
<sequence>MMQPYQQLLVPIDFTRASHSIVARAEELANFYNAHVHLLHILTDATLGSVTFGGTDKLGMPPALKQNQIQLATEKLQRLAADVGLNDQVSLQVTHTTGKPSEAIIQFAKENHIDLVIVANSGKQSVLGFMGSTAEATLKGVLCDVMAIRLVD</sequence>
<dbReference type="RefSeq" id="WP_210228724.1">
    <property type="nucleotide sequence ID" value="NZ_CP072800.1"/>
</dbReference>
<dbReference type="PANTHER" id="PTHR46268:SF23">
    <property type="entry name" value="UNIVERSAL STRESS PROTEIN A-RELATED"/>
    <property type="match status" value="1"/>
</dbReference>
<proteinExistence type="inferred from homology"/>
<dbReference type="InterPro" id="IPR006016">
    <property type="entry name" value="UspA"/>
</dbReference>
<gene>
    <name evidence="7" type="ORF">J8380_04535</name>
</gene>
<protein>
    <recommendedName>
        <fullName evidence="5">Universal stress protein</fullName>
    </recommendedName>
</protein>
<dbReference type="PIRSF" id="PIRSF006276">
    <property type="entry name" value="UspA"/>
    <property type="match status" value="1"/>
</dbReference>
<organism evidence="7 8">
    <name type="scientific">Candidatus Thiothrix anitrata</name>
    <dbReference type="NCBI Taxonomy" id="2823902"/>
    <lineage>
        <taxon>Bacteria</taxon>
        <taxon>Pseudomonadati</taxon>
        <taxon>Pseudomonadota</taxon>
        <taxon>Gammaproteobacteria</taxon>
        <taxon>Thiotrichales</taxon>
        <taxon>Thiotrichaceae</taxon>
        <taxon>Thiothrix</taxon>
    </lineage>
</organism>
<dbReference type="PANTHER" id="PTHR46268">
    <property type="entry name" value="STRESS RESPONSE PROTEIN NHAX"/>
    <property type="match status" value="1"/>
</dbReference>
<evidence type="ECO:0000256" key="5">
    <source>
        <dbReference type="PIRNR" id="PIRNR006276"/>
    </source>
</evidence>
<evidence type="ECO:0000256" key="2">
    <source>
        <dbReference type="ARBA" id="ARBA00008791"/>
    </source>
</evidence>
<reference evidence="7 8" key="1">
    <citation type="submission" date="2021-04" db="EMBL/GenBank/DDBJ databases">
        <title>Genomics, taxonomy and metabolism of representatives of sulfur bacteria of the genus Thiothrix: Thiothrix fructosivorans QT, Thiothrix unzii A1T and three new species, Thiothrix subterranea sp. nov., Thiothrix litoralis sp. nov. and 'Candidatus Thiothrix anitrata' sp. nov.</title>
        <authorList>
            <person name="Ravin N.V."/>
            <person name="Smolyakov D."/>
            <person name="Rudenko T.S."/>
            <person name="Mardanov A.V."/>
            <person name="Beletsky A.V."/>
            <person name="Markov N.D."/>
            <person name="Fomenkov A.I."/>
            <person name="Roberts R.J."/>
            <person name="Karnachuk O.V."/>
            <person name="Novikov A."/>
            <person name="Grabovich M.Y."/>
        </authorList>
    </citation>
    <scope>NUCLEOTIDE SEQUENCE [LARGE SCALE GENOMIC DNA]</scope>
    <source>
        <strain evidence="7 8">A52</strain>
    </source>
</reference>
<dbReference type="InterPro" id="IPR014729">
    <property type="entry name" value="Rossmann-like_a/b/a_fold"/>
</dbReference>
<evidence type="ECO:0000256" key="4">
    <source>
        <dbReference type="ARBA" id="ARBA00022490"/>
    </source>
</evidence>
<evidence type="ECO:0000256" key="3">
    <source>
        <dbReference type="ARBA" id="ARBA00011738"/>
    </source>
</evidence>
<name>A0ABX7X4Q6_9GAMM</name>